<accession>A0A7S4BK25</accession>
<keyword evidence="1" id="KW-1133">Transmembrane helix</keyword>
<gene>
    <name evidence="2" type="ORF">PCAR00345_LOCUS21105</name>
</gene>
<reference evidence="2" key="1">
    <citation type="submission" date="2021-01" db="EMBL/GenBank/DDBJ databases">
        <authorList>
            <person name="Corre E."/>
            <person name="Pelletier E."/>
            <person name="Niang G."/>
            <person name="Scheremetjew M."/>
            <person name="Finn R."/>
            <person name="Kale V."/>
            <person name="Holt S."/>
            <person name="Cochrane G."/>
            <person name="Meng A."/>
            <person name="Brown T."/>
            <person name="Cohen L."/>
        </authorList>
    </citation>
    <scope>NUCLEOTIDE SEQUENCE</scope>
    <source>
        <strain evidence="2">CCMP645</strain>
    </source>
</reference>
<evidence type="ECO:0000313" key="2">
    <source>
        <dbReference type="EMBL" id="CAE0768493.1"/>
    </source>
</evidence>
<dbReference type="AlphaFoldDB" id="A0A7S4BK25"/>
<dbReference type="EMBL" id="HBIZ01033136">
    <property type="protein sequence ID" value="CAE0768493.1"/>
    <property type="molecule type" value="Transcribed_RNA"/>
</dbReference>
<protein>
    <submittedName>
        <fullName evidence="2">Uncharacterized protein</fullName>
    </submittedName>
</protein>
<keyword evidence="1" id="KW-0812">Transmembrane</keyword>
<feature type="transmembrane region" description="Helical" evidence="1">
    <location>
        <begin position="71"/>
        <end position="94"/>
    </location>
</feature>
<evidence type="ECO:0000256" key="1">
    <source>
        <dbReference type="SAM" id="Phobius"/>
    </source>
</evidence>
<organism evidence="2">
    <name type="scientific">Chrysotila carterae</name>
    <name type="common">Marine alga</name>
    <name type="synonym">Syracosphaera carterae</name>
    <dbReference type="NCBI Taxonomy" id="13221"/>
    <lineage>
        <taxon>Eukaryota</taxon>
        <taxon>Haptista</taxon>
        <taxon>Haptophyta</taxon>
        <taxon>Prymnesiophyceae</taxon>
        <taxon>Isochrysidales</taxon>
        <taxon>Isochrysidaceae</taxon>
        <taxon>Chrysotila</taxon>
    </lineage>
</organism>
<name>A0A7S4BK25_CHRCT</name>
<sequence length="199" mass="22217">MAFTLSLPLSLPLSLVLSLALSLIPALVVALVIAPVCTFVLALVLAYALARTLVQRLEWSLLLLLRLSGKPMFVWLFFVPAPPLILMSGTLQLLRQALSQGVMWRSQQVEPPASFVRVRVVRGRVREEAVFAPPCACSSNVLLSIVRRGALPLHSAHDGSLRSLLKCCRRLMRCVQRRSAEGHLRRCPDLWRFRSPCWS</sequence>
<feature type="transmembrane region" description="Helical" evidence="1">
    <location>
        <begin position="28"/>
        <end position="50"/>
    </location>
</feature>
<proteinExistence type="predicted"/>
<keyword evidence="1" id="KW-0472">Membrane</keyword>